<dbReference type="EMBL" id="LDAU01000003">
    <property type="protein sequence ID" value="KRX11216.1"/>
    <property type="molecule type" value="Genomic_DNA"/>
</dbReference>
<dbReference type="Proteomes" id="UP000054937">
    <property type="component" value="Unassembled WGS sequence"/>
</dbReference>
<dbReference type="PANTHER" id="PTHR10972:SF148">
    <property type="entry name" value="OXYSTEROL-BINDING PROTEIN 9"/>
    <property type="match status" value="1"/>
</dbReference>
<evidence type="ECO:0000313" key="3">
    <source>
        <dbReference type="Proteomes" id="UP000054937"/>
    </source>
</evidence>
<dbReference type="GO" id="GO:0032934">
    <property type="term" value="F:sterol binding"/>
    <property type="evidence" value="ECO:0007669"/>
    <property type="project" value="TreeGrafter"/>
</dbReference>
<dbReference type="InParanoid" id="A0A0V0RA21"/>
<dbReference type="InterPro" id="IPR037239">
    <property type="entry name" value="OSBP_sf"/>
</dbReference>
<feature type="region of interest" description="Disordered" evidence="1">
    <location>
        <begin position="371"/>
        <end position="412"/>
    </location>
</feature>
<feature type="compositionally biased region" description="Polar residues" evidence="1">
    <location>
        <begin position="16"/>
        <end position="25"/>
    </location>
</feature>
<evidence type="ECO:0000256" key="1">
    <source>
        <dbReference type="SAM" id="MobiDB-lite"/>
    </source>
</evidence>
<dbReference type="GO" id="GO:0016020">
    <property type="term" value="C:membrane"/>
    <property type="evidence" value="ECO:0007669"/>
    <property type="project" value="TreeGrafter"/>
</dbReference>
<organism evidence="2 3">
    <name type="scientific">Pseudocohnilembus persalinus</name>
    <name type="common">Ciliate</name>
    <dbReference type="NCBI Taxonomy" id="266149"/>
    <lineage>
        <taxon>Eukaryota</taxon>
        <taxon>Sar</taxon>
        <taxon>Alveolata</taxon>
        <taxon>Ciliophora</taxon>
        <taxon>Intramacronucleata</taxon>
        <taxon>Oligohymenophorea</taxon>
        <taxon>Scuticociliatia</taxon>
        <taxon>Philasterida</taxon>
        <taxon>Pseudocohnilembidae</taxon>
        <taxon>Pseudocohnilembus</taxon>
    </lineage>
</organism>
<feature type="compositionally biased region" description="Basic and acidic residues" evidence="1">
    <location>
        <begin position="374"/>
        <end position="392"/>
    </location>
</feature>
<evidence type="ECO:0008006" key="4">
    <source>
        <dbReference type="Google" id="ProtNLM"/>
    </source>
</evidence>
<accession>A0A0V0RA21</accession>
<dbReference type="OMA" id="KLWQIDE"/>
<protein>
    <recommendedName>
        <fullName evidence="4">Oxysterol-binding protein</fullName>
    </recommendedName>
</protein>
<dbReference type="Pfam" id="PF01237">
    <property type="entry name" value="Oxysterol_BP"/>
    <property type="match status" value="1"/>
</dbReference>
<dbReference type="PANTHER" id="PTHR10972">
    <property type="entry name" value="OXYSTEROL-BINDING PROTEIN-RELATED"/>
    <property type="match status" value="1"/>
</dbReference>
<dbReference type="GO" id="GO:0005829">
    <property type="term" value="C:cytosol"/>
    <property type="evidence" value="ECO:0007669"/>
    <property type="project" value="TreeGrafter"/>
</dbReference>
<keyword evidence="3" id="KW-1185">Reference proteome</keyword>
<comment type="caution">
    <text evidence="2">The sequence shown here is derived from an EMBL/GenBank/DDBJ whole genome shotgun (WGS) entry which is preliminary data.</text>
</comment>
<proteinExistence type="predicted"/>
<gene>
    <name evidence="2" type="ORF">PPERSA_07741</name>
</gene>
<feature type="region of interest" description="Disordered" evidence="1">
    <location>
        <begin position="1"/>
        <end position="34"/>
    </location>
</feature>
<dbReference type="OrthoDB" id="14833at2759"/>
<sequence>MITDFHKKIQQQQQQKFDPNTQYPRNPQAYKEGGIHNSIVKQKMDSSVGIDYMKQIGKKVTKGEISNINTLSKPIKLVAHQTTLEVAALDNVPTEFLDLAQQATEARDPIARLQYIAAFTFAAQLQVPAQIYTKVPMDPVARGETVQLEKKQSGAKFYGEAIRLWPSQNLIYAVSKNKEWIFEQNHILQGFLDFPKMNSLTGKAFGSKFFKFRESDGSYTTIEAQNGTQKIEGLIIGERLTRPTGNYKIIDKKNKLVCEVKYQYEKKSTLSKIGGFFSSKEKKSEEIKNVEKFEIEIYKVMQFDGEEQENQQKTVLSQGYGNYNEYLQMDGKIFWTSDMKFEPWAILENNNQLLKSDTTWRESKTFVQMEDFPNAEKVRNQETEREAQDEQLRIQARQKAKENGASVLEPAK</sequence>
<dbReference type="InterPro" id="IPR000648">
    <property type="entry name" value="Oxysterol-bd"/>
</dbReference>
<dbReference type="AlphaFoldDB" id="A0A0V0RA21"/>
<evidence type="ECO:0000313" key="2">
    <source>
        <dbReference type="EMBL" id="KRX11216.1"/>
    </source>
</evidence>
<name>A0A0V0RA21_PSEPJ</name>
<reference evidence="2 3" key="1">
    <citation type="journal article" date="2015" name="Sci. Rep.">
        <title>Genome of the facultative scuticociliatosis pathogen Pseudocohnilembus persalinus provides insight into its virulence through horizontal gene transfer.</title>
        <authorList>
            <person name="Xiong J."/>
            <person name="Wang G."/>
            <person name="Cheng J."/>
            <person name="Tian M."/>
            <person name="Pan X."/>
            <person name="Warren A."/>
            <person name="Jiang C."/>
            <person name="Yuan D."/>
            <person name="Miao W."/>
        </authorList>
    </citation>
    <scope>NUCLEOTIDE SEQUENCE [LARGE SCALE GENOMIC DNA]</scope>
    <source>
        <strain evidence="2">36N120E</strain>
    </source>
</reference>
<dbReference type="SUPFAM" id="SSF144000">
    <property type="entry name" value="Oxysterol-binding protein-like"/>
    <property type="match status" value="1"/>
</dbReference>